<dbReference type="EMBL" id="MCHY01000002">
    <property type="protein sequence ID" value="RKD26740.1"/>
    <property type="molecule type" value="Genomic_DNA"/>
</dbReference>
<dbReference type="Proteomes" id="UP000284219">
    <property type="component" value="Unassembled WGS sequence"/>
</dbReference>
<organism evidence="2 3">
    <name type="scientific">Ammoniphilus oxalaticus</name>
    <dbReference type="NCBI Taxonomy" id="66863"/>
    <lineage>
        <taxon>Bacteria</taxon>
        <taxon>Bacillati</taxon>
        <taxon>Bacillota</taxon>
        <taxon>Bacilli</taxon>
        <taxon>Bacillales</taxon>
        <taxon>Paenibacillaceae</taxon>
        <taxon>Aneurinibacillus group</taxon>
        <taxon>Ammoniphilus</taxon>
    </lineage>
</organism>
<evidence type="ECO:0000256" key="1">
    <source>
        <dbReference type="SAM" id="Phobius"/>
    </source>
</evidence>
<dbReference type="OrthoDB" id="2655258at2"/>
<keyword evidence="3" id="KW-1185">Reference proteome</keyword>
<sequence length="112" mass="13156">MKGKRPSNLLHGLLIAVITINVFLLVAIQSPSGHFSLSRVAELVNEQVNATPVTASPSEPTMRLEWKVVERYKEEEWDVEKYREFEVYVDENNQIVEEIPTAHYNYLKYWRY</sequence>
<comment type="caution">
    <text evidence="2">The sequence shown here is derived from an EMBL/GenBank/DDBJ whole genome shotgun (WGS) entry which is preliminary data.</text>
</comment>
<accession>A0A419SQH5</accession>
<feature type="transmembrane region" description="Helical" evidence="1">
    <location>
        <begin position="9"/>
        <end position="28"/>
    </location>
</feature>
<keyword evidence="1" id="KW-1133">Transmembrane helix</keyword>
<name>A0A419SQH5_9BACL</name>
<dbReference type="AlphaFoldDB" id="A0A419SQH5"/>
<evidence type="ECO:0000313" key="2">
    <source>
        <dbReference type="EMBL" id="RKD26740.1"/>
    </source>
</evidence>
<reference evidence="2 3" key="1">
    <citation type="submission" date="2016-08" db="EMBL/GenBank/DDBJ databases">
        <title>Novel Firmicute Genomes.</title>
        <authorList>
            <person name="Poppleton D.I."/>
            <person name="Gribaldo S."/>
        </authorList>
    </citation>
    <scope>NUCLEOTIDE SEQUENCE [LARGE SCALE GENOMIC DNA]</scope>
    <source>
        <strain evidence="2 3">RAOx-1</strain>
    </source>
</reference>
<keyword evidence="1" id="KW-0812">Transmembrane</keyword>
<gene>
    <name evidence="2" type="ORF">BEP19_16190</name>
</gene>
<dbReference type="RefSeq" id="WP_120188022.1">
    <property type="nucleotide sequence ID" value="NZ_MCHY01000002.1"/>
</dbReference>
<proteinExistence type="predicted"/>
<protein>
    <submittedName>
        <fullName evidence="2">Uncharacterized protein</fullName>
    </submittedName>
</protein>
<keyword evidence="1" id="KW-0472">Membrane</keyword>
<evidence type="ECO:0000313" key="3">
    <source>
        <dbReference type="Proteomes" id="UP000284219"/>
    </source>
</evidence>